<protein>
    <submittedName>
        <fullName evidence="2">Uncharacterized protein</fullName>
    </submittedName>
</protein>
<dbReference type="AlphaFoldDB" id="A0A3Q7JV04"/>
<reference evidence="2" key="1">
    <citation type="journal article" date="2012" name="Nature">
        <title>The tomato genome sequence provides insights into fleshy fruit evolution.</title>
        <authorList>
            <consortium name="Tomato Genome Consortium"/>
        </authorList>
    </citation>
    <scope>NUCLEOTIDE SEQUENCE [LARGE SCALE GENOMIC DNA]</scope>
    <source>
        <strain evidence="2">cv. Heinz 1706</strain>
    </source>
</reference>
<proteinExistence type="predicted"/>
<dbReference type="EnsemblPlants" id="Solyc12g036310.1.1">
    <property type="protein sequence ID" value="Solyc12g036310.1.1.1"/>
    <property type="gene ID" value="Solyc12g036310.1"/>
</dbReference>
<feature type="transmembrane region" description="Helical" evidence="1">
    <location>
        <begin position="20"/>
        <end position="38"/>
    </location>
</feature>
<evidence type="ECO:0000313" key="2">
    <source>
        <dbReference type="EnsemblPlants" id="Solyc12g036310.1.1.1"/>
    </source>
</evidence>
<organism evidence="2">
    <name type="scientific">Solanum lycopersicum</name>
    <name type="common">Tomato</name>
    <name type="synonym">Lycopersicon esculentum</name>
    <dbReference type="NCBI Taxonomy" id="4081"/>
    <lineage>
        <taxon>Eukaryota</taxon>
        <taxon>Viridiplantae</taxon>
        <taxon>Streptophyta</taxon>
        <taxon>Embryophyta</taxon>
        <taxon>Tracheophyta</taxon>
        <taxon>Spermatophyta</taxon>
        <taxon>Magnoliopsida</taxon>
        <taxon>eudicotyledons</taxon>
        <taxon>Gunneridae</taxon>
        <taxon>Pentapetalae</taxon>
        <taxon>asterids</taxon>
        <taxon>lamiids</taxon>
        <taxon>Solanales</taxon>
        <taxon>Solanaceae</taxon>
        <taxon>Solanoideae</taxon>
        <taxon>Solaneae</taxon>
        <taxon>Solanum</taxon>
        <taxon>Solanum subgen. Lycopersicon</taxon>
    </lineage>
</organism>
<keyword evidence="3" id="KW-1185">Reference proteome</keyword>
<evidence type="ECO:0000256" key="1">
    <source>
        <dbReference type="SAM" id="Phobius"/>
    </source>
</evidence>
<name>A0A3Q7JV04_SOLLC</name>
<dbReference type="PaxDb" id="4081-Solyc12g036310.1.1"/>
<keyword evidence="1" id="KW-0472">Membrane</keyword>
<evidence type="ECO:0000313" key="3">
    <source>
        <dbReference type="Proteomes" id="UP000004994"/>
    </source>
</evidence>
<accession>A0A3Q7JV04</accession>
<dbReference type="Gramene" id="Solyc12g036310.1.1">
    <property type="protein sequence ID" value="Solyc12g036310.1.1.1"/>
    <property type="gene ID" value="Solyc12g036310.1"/>
</dbReference>
<keyword evidence="1" id="KW-0812">Transmembrane</keyword>
<sequence>MKKTNVQYQDILLAQGVLHFPWGLTLQIFFSSMIALYLMKGRHMMSIVPVMELTVHLRFLMLSFWSTVTIQSNRVRVLFMLLLRLIP</sequence>
<reference evidence="2" key="2">
    <citation type="submission" date="2019-01" db="UniProtKB">
        <authorList>
            <consortium name="EnsemblPlants"/>
        </authorList>
    </citation>
    <scope>IDENTIFICATION</scope>
    <source>
        <strain evidence="2">cv. Heinz 1706</strain>
    </source>
</reference>
<dbReference type="Proteomes" id="UP000004994">
    <property type="component" value="Chromosome 12"/>
</dbReference>
<keyword evidence="1" id="KW-1133">Transmembrane helix</keyword>
<dbReference type="InParanoid" id="A0A3Q7JV04"/>